<protein>
    <submittedName>
        <fullName evidence="6">TetR family transcriptional regulator</fullName>
    </submittedName>
</protein>
<dbReference type="InterPro" id="IPR009057">
    <property type="entry name" value="Homeodomain-like_sf"/>
</dbReference>
<gene>
    <name evidence="6" type="ORF">GOB81_15675</name>
</gene>
<dbReference type="PRINTS" id="PR00455">
    <property type="entry name" value="HTHTETR"/>
</dbReference>
<feature type="DNA-binding region" description="H-T-H motif" evidence="4">
    <location>
        <begin position="32"/>
        <end position="51"/>
    </location>
</feature>
<dbReference type="Gene3D" id="1.10.357.10">
    <property type="entry name" value="Tetracycline Repressor, domain 2"/>
    <property type="match status" value="1"/>
</dbReference>
<keyword evidence="1" id="KW-0805">Transcription regulation</keyword>
<dbReference type="InterPro" id="IPR036271">
    <property type="entry name" value="Tet_transcr_reg_TetR-rel_C_sf"/>
</dbReference>
<keyword evidence="7" id="KW-1185">Reference proteome</keyword>
<dbReference type="EMBL" id="WOSY01000026">
    <property type="protein sequence ID" value="NHN90038.1"/>
    <property type="molecule type" value="Genomic_DNA"/>
</dbReference>
<dbReference type="PROSITE" id="PS50977">
    <property type="entry name" value="HTH_TETR_2"/>
    <property type="match status" value="1"/>
</dbReference>
<evidence type="ECO:0000256" key="4">
    <source>
        <dbReference type="PROSITE-ProRule" id="PRU00335"/>
    </source>
</evidence>
<keyword evidence="2 4" id="KW-0238">DNA-binding</keyword>
<evidence type="ECO:0000256" key="1">
    <source>
        <dbReference type="ARBA" id="ARBA00023015"/>
    </source>
</evidence>
<evidence type="ECO:0000313" key="7">
    <source>
        <dbReference type="Proteomes" id="UP000631653"/>
    </source>
</evidence>
<evidence type="ECO:0000256" key="3">
    <source>
        <dbReference type="ARBA" id="ARBA00023163"/>
    </source>
</evidence>
<dbReference type="Proteomes" id="UP000631653">
    <property type="component" value="Unassembled WGS sequence"/>
</dbReference>
<dbReference type="SUPFAM" id="SSF48498">
    <property type="entry name" value="Tetracyclin repressor-like, C-terminal domain"/>
    <property type="match status" value="1"/>
</dbReference>
<keyword evidence="3" id="KW-0804">Transcription</keyword>
<proteinExistence type="predicted"/>
<sequence>MRYQKGQRAETHRHIIDVAARRFRQDGIAAAGIAGLMTDAGLTNGAFYTHFESKEDLVRQTLDAMRENSGGATAQAIREGVPPEGWLRRYLSPSHRDNPGRGCVAAALSAEIARHPEATRDVFRAACEQFVGLIADSLPADMPEARRATAQALYGLMIGTLQLARAIGPGPESDAILENGVQAGLLLIAA</sequence>
<organism evidence="6 7">
    <name type="scientific">Acetobacter conturbans</name>
    <dbReference type="NCBI Taxonomy" id="1737472"/>
    <lineage>
        <taxon>Bacteria</taxon>
        <taxon>Pseudomonadati</taxon>
        <taxon>Pseudomonadota</taxon>
        <taxon>Alphaproteobacteria</taxon>
        <taxon>Acetobacterales</taxon>
        <taxon>Acetobacteraceae</taxon>
        <taxon>Acetobacter</taxon>
    </lineage>
</organism>
<dbReference type="Gene3D" id="1.10.10.60">
    <property type="entry name" value="Homeodomain-like"/>
    <property type="match status" value="1"/>
</dbReference>
<dbReference type="RefSeq" id="WP_173571256.1">
    <property type="nucleotide sequence ID" value="NZ_WOSY01000026.1"/>
</dbReference>
<dbReference type="Pfam" id="PF00440">
    <property type="entry name" value="TetR_N"/>
    <property type="match status" value="1"/>
</dbReference>
<evidence type="ECO:0000256" key="2">
    <source>
        <dbReference type="ARBA" id="ARBA00023125"/>
    </source>
</evidence>
<evidence type="ECO:0000259" key="5">
    <source>
        <dbReference type="PROSITE" id="PS50977"/>
    </source>
</evidence>
<dbReference type="SUPFAM" id="SSF46689">
    <property type="entry name" value="Homeodomain-like"/>
    <property type="match status" value="1"/>
</dbReference>
<evidence type="ECO:0000313" key="6">
    <source>
        <dbReference type="EMBL" id="NHN90038.1"/>
    </source>
</evidence>
<accession>A0ABX0K2X5</accession>
<comment type="caution">
    <text evidence="6">The sequence shown here is derived from an EMBL/GenBank/DDBJ whole genome shotgun (WGS) entry which is preliminary data.</text>
</comment>
<reference evidence="6 7" key="1">
    <citation type="journal article" date="2020" name="Int. J. Syst. Evol. Microbiol.">
        <title>Novel acetic acid bacteria from cider fermentations: Acetobacter conturbans sp. nov. and Acetobacter fallax sp. nov.</title>
        <authorList>
            <person name="Sombolestani A.S."/>
            <person name="Cleenwerck I."/>
            <person name="Cnockaert M."/>
            <person name="Borremans W."/>
            <person name="Wieme A.D."/>
            <person name="De Vuyst L."/>
            <person name="Vandamme P."/>
        </authorList>
    </citation>
    <scope>NUCLEOTIDE SEQUENCE [LARGE SCALE GENOMIC DNA]</scope>
    <source>
        <strain evidence="6 7">LMG 1627</strain>
    </source>
</reference>
<dbReference type="PANTHER" id="PTHR47506">
    <property type="entry name" value="TRANSCRIPTIONAL REGULATORY PROTEIN"/>
    <property type="match status" value="1"/>
</dbReference>
<feature type="domain" description="HTH tetR-type" evidence="5">
    <location>
        <begin position="9"/>
        <end position="69"/>
    </location>
</feature>
<name>A0ABX0K2X5_9PROT</name>
<dbReference type="InterPro" id="IPR001647">
    <property type="entry name" value="HTH_TetR"/>
</dbReference>
<dbReference type="PANTHER" id="PTHR47506:SF7">
    <property type="entry name" value="TRANSCRIPTIONAL REGULATORY PROTEIN"/>
    <property type="match status" value="1"/>
</dbReference>